<comment type="caution">
    <text evidence="1">The sequence shown here is derived from an EMBL/GenBank/DDBJ whole genome shotgun (WGS) entry which is preliminary data.</text>
</comment>
<protein>
    <recommendedName>
        <fullName evidence="3">RNase H type-1 domain-containing protein</fullName>
    </recommendedName>
</protein>
<dbReference type="Proteomes" id="UP000236630">
    <property type="component" value="Unassembled WGS sequence"/>
</dbReference>
<evidence type="ECO:0008006" key="3">
    <source>
        <dbReference type="Google" id="ProtNLM"/>
    </source>
</evidence>
<accession>A0A2H5QWL7</accession>
<dbReference type="AlphaFoldDB" id="A0A2H5QWL7"/>
<dbReference type="EMBL" id="BDQV01001049">
    <property type="protein sequence ID" value="GAY68993.1"/>
    <property type="molecule type" value="Genomic_DNA"/>
</dbReference>
<gene>
    <name evidence="1" type="ORF">CUMW_268560</name>
</gene>
<evidence type="ECO:0000313" key="1">
    <source>
        <dbReference type="EMBL" id="GAY68993.1"/>
    </source>
</evidence>
<keyword evidence="2" id="KW-1185">Reference proteome</keyword>
<proteinExistence type="predicted"/>
<name>A0A2H5QWL7_CITUN</name>
<organism evidence="1 2">
    <name type="scientific">Citrus unshiu</name>
    <name type="common">Satsuma mandarin</name>
    <name type="synonym">Citrus nobilis var. unshiu</name>
    <dbReference type="NCBI Taxonomy" id="55188"/>
    <lineage>
        <taxon>Eukaryota</taxon>
        <taxon>Viridiplantae</taxon>
        <taxon>Streptophyta</taxon>
        <taxon>Embryophyta</taxon>
        <taxon>Tracheophyta</taxon>
        <taxon>Spermatophyta</taxon>
        <taxon>Magnoliopsida</taxon>
        <taxon>eudicotyledons</taxon>
        <taxon>Gunneridae</taxon>
        <taxon>Pentapetalae</taxon>
        <taxon>rosids</taxon>
        <taxon>malvids</taxon>
        <taxon>Sapindales</taxon>
        <taxon>Rutaceae</taxon>
        <taxon>Aurantioideae</taxon>
        <taxon>Citrus</taxon>
    </lineage>
</organism>
<evidence type="ECO:0000313" key="2">
    <source>
        <dbReference type="Proteomes" id="UP000236630"/>
    </source>
</evidence>
<sequence length="96" mass="10760">MDAIKRLKKSRQSFAENKLSKMHQKWSSLPPHVVKVQVDVAIRCNENIADLGVVVRDSDNKIIVAAIQQIQVGGDVKYLAVEAIKRGFQAARNTEF</sequence>
<reference evidence="1 2" key="1">
    <citation type="journal article" date="2017" name="Front. Genet.">
        <title>Draft sequencing of the heterozygous diploid genome of Satsuma (Citrus unshiu Marc.) using a hybrid assembly approach.</title>
        <authorList>
            <person name="Shimizu T."/>
            <person name="Tanizawa Y."/>
            <person name="Mochizuki T."/>
            <person name="Nagasaki H."/>
            <person name="Yoshioka T."/>
            <person name="Toyoda A."/>
            <person name="Fujiyama A."/>
            <person name="Kaminuma E."/>
            <person name="Nakamura Y."/>
        </authorList>
    </citation>
    <scope>NUCLEOTIDE SEQUENCE [LARGE SCALE GENOMIC DNA]</scope>
    <source>
        <strain evidence="2">cv. Miyagawa wase</strain>
    </source>
</reference>